<reference evidence="1 2" key="1">
    <citation type="submission" date="2016-10" db="EMBL/GenBank/DDBJ databases">
        <authorList>
            <person name="Varghese N."/>
            <person name="Submissions S."/>
        </authorList>
    </citation>
    <scope>NUCLEOTIDE SEQUENCE [LARGE SCALE GENOMIC DNA]</scope>
    <source>
        <strain evidence="1 2">DSM 16733</strain>
    </source>
</reference>
<name>A0AAX2D6L1_9PSED</name>
<evidence type="ECO:0008006" key="3">
    <source>
        <dbReference type="Google" id="ProtNLM"/>
    </source>
</evidence>
<sequence>MTKFINLEERNRIAEAFSQGQSPLLPASIDEAVDGKISYASLENGLTIRFPFIDGMRVGGRYQVILSSMESPETFGEGGTVQEENQDTVVEVPAARALAFRGQQVALYYFYLEYEESKSPTELFSVEGPIYKPVVDEAVGGEIPLTVLSQGVQLRIRASASMTPGALISVYWWGSNADTCFIKHLTVGSGPLEDVVLPVGPAFLTPIKYASVRVIYTVQSTSGTLTSPLLELRVAGDLSTPEPRYADGNGGRHPIYLLPIDEGGSIPIQLKTQGMVAGDVAILIFVGDRLGTEFVLRHTVRASDIAEGQILYGVPVVFSSLRGGAATWAMVDRVADGAVGSPDLLLTVIIPDRSGTTPGRR</sequence>
<dbReference type="AlphaFoldDB" id="A0AAX2D6L1"/>
<evidence type="ECO:0000313" key="2">
    <source>
        <dbReference type="Proteomes" id="UP000183772"/>
    </source>
</evidence>
<accession>A0AAX2D6L1</accession>
<organism evidence="1 2">
    <name type="scientific">Pseudomonas mediterranea</name>
    <dbReference type="NCBI Taxonomy" id="183795"/>
    <lineage>
        <taxon>Bacteria</taxon>
        <taxon>Pseudomonadati</taxon>
        <taxon>Pseudomonadota</taxon>
        <taxon>Gammaproteobacteria</taxon>
        <taxon>Pseudomonadales</taxon>
        <taxon>Pseudomonadaceae</taxon>
        <taxon>Pseudomonas</taxon>
    </lineage>
</organism>
<dbReference type="Proteomes" id="UP000183772">
    <property type="component" value="Chromosome I"/>
</dbReference>
<gene>
    <name evidence="1" type="ORF">SAMN05216476_0698</name>
</gene>
<proteinExistence type="predicted"/>
<protein>
    <recommendedName>
        <fullName evidence="3">DUF4255 domain-containing protein</fullName>
    </recommendedName>
</protein>
<keyword evidence="2" id="KW-1185">Reference proteome</keyword>
<dbReference type="GeneID" id="76211008"/>
<evidence type="ECO:0000313" key="1">
    <source>
        <dbReference type="EMBL" id="SDU15830.1"/>
    </source>
</evidence>
<dbReference type="EMBL" id="LT629790">
    <property type="protein sequence ID" value="SDU15830.1"/>
    <property type="molecule type" value="Genomic_DNA"/>
</dbReference>
<dbReference type="RefSeq" id="WP_052126478.1">
    <property type="nucleotide sequence ID" value="NZ_CAKKMJ010000130.1"/>
</dbReference>